<evidence type="ECO:0000256" key="2">
    <source>
        <dbReference type="ARBA" id="ARBA00022723"/>
    </source>
</evidence>
<gene>
    <name evidence="12" type="primary">rtcB_1</name>
    <name evidence="11" type="synonym">rtcB</name>
    <name evidence="12" type="ORF">KOR34_19430</name>
</gene>
<evidence type="ECO:0000256" key="8">
    <source>
        <dbReference type="PIRSR" id="PIRSR601233-1"/>
    </source>
</evidence>
<evidence type="ECO:0000256" key="6">
    <source>
        <dbReference type="ARBA" id="ARBA00023211"/>
    </source>
</evidence>
<keyword evidence="5 9" id="KW-0342">GTP-binding</keyword>
<evidence type="ECO:0000313" key="12">
    <source>
        <dbReference type="EMBL" id="TWT36997.1"/>
    </source>
</evidence>
<comment type="cofactor">
    <cofactor evidence="10 11">
        <name>Mn(2+)</name>
        <dbReference type="ChEBI" id="CHEBI:29035"/>
    </cofactor>
    <text evidence="10 11">Binds 2 manganese ions per subunit.</text>
</comment>
<dbReference type="PANTHER" id="PTHR11118:SF1">
    <property type="entry name" value="RNA-SPLICING LIGASE RTCB HOMOLOG"/>
    <property type="match status" value="1"/>
</dbReference>
<comment type="caution">
    <text evidence="12">The sequence shown here is derived from an EMBL/GenBank/DDBJ whole genome shotgun (WGS) entry which is preliminary data.</text>
</comment>
<keyword evidence="4" id="KW-0692">RNA repair</keyword>
<dbReference type="Pfam" id="PF01139">
    <property type="entry name" value="RtcB"/>
    <property type="match status" value="1"/>
</dbReference>
<dbReference type="SUPFAM" id="SSF103365">
    <property type="entry name" value="Hypothetical protein PH1602"/>
    <property type="match status" value="1"/>
</dbReference>
<reference evidence="12 13" key="1">
    <citation type="submission" date="2019-02" db="EMBL/GenBank/DDBJ databases">
        <title>Deep-cultivation of Planctomycetes and their phenomic and genomic characterization uncovers novel biology.</title>
        <authorList>
            <person name="Wiegand S."/>
            <person name="Jogler M."/>
            <person name="Boedeker C."/>
            <person name="Pinto D."/>
            <person name="Vollmers J."/>
            <person name="Rivas-Marin E."/>
            <person name="Kohn T."/>
            <person name="Peeters S.H."/>
            <person name="Heuer A."/>
            <person name="Rast P."/>
            <person name="Oberbeckmann S."/>
            <person name="Bunk B."/>
            <person name="Jeske O."/>
            <person name="Meyerdierks A."/>
            <person name="Storesund J.E."/>
            <person name="Kallscheuer N."/>
            <person name="Luecker S."/>
            <person name="Lage O.M."/>
            <person name="Pohl T."/>
            <person name="Merkel B.J."/>
            <person name="Hornburger P."/>
            <person name="Mueller R.-W."/>
            <person name="Bruemmer F."/>
            <person name="Labrenz M."/>
            <person name="Spormann A.M."/>
            <person name="Op Den Camp H."/>
            <person name="Overmann J."/>
            <person name="Amann R."/>
            <person name="Jetten M.S.M."/>
            <person name="Mascher T."/>
            <person name="Medema M.H."/>
            <person name="Devos D.P."/>
            <person name="Kaster A.-K."/>
            <person name="Ovreas L."/>
            <person name="Rohde M."/>
            <person name="Galperin M.Y."/>
            <person name="Jogler C."/>
        </authorList>
    </citation>
    <scope>NUCLEOTIDE SEQUENCE [LARGE SCALE GENOMIC DNA]</scope>
    <source>
        <strain evidence="12 13">KOR34</strain>
    </source>
</reference>
<comment type="similarity">
    <text evidence="11">Belongs to the RtcB family.</text>
</comment>
<evidence type="ECO:0000256" key="3">
    <source>
        <dbReference type="ARBA" id="ARBA00022741"/>
    </source>
</evidence>
<dbReference type="Gene3D" id="3.90.1860.10">
    <property type="entry name" value="tRNA-splicing ligase RtcB"/>
    <property type="match status" value="1"/>
</dbReference>
<evidence type="ECO:0000256" key="7">
    <source>
        <dbReference type="ARBA" id="ARBA00047746"/>
    </source>
</evidence>
<name>A0A5C5VGC7_9BACT</name>
<evidence type="ECO:0000256" key="9">
    <source>
        <dbReference type="PIRSR" id="PIRSR601233-2"/>
    </source>
</evidence>
<dbReference type="InterPro" id="IPR001233">
    <property type="entry name" value="RtcB"/>
</dbReference>
<feature type="binding site" evidence="10">
    <location>
        <position position="257"/>
    </location>
    <ligand>
        <name>Mn(2+)</name>
        <dbReference type="ChEBI" id="CHEBI:29035"/>
        <label>2</label>
    </ligand>
</feature>
<proteinExistence type="inferred from homology"/>
<keyword evidence="13" id="KW-1185">Reference proteome</keyword>
<dbReference type="GO" id="GO:0003972">
    <property type="term" value="F:RNA ligase (ATP) activity"/>
    <property type="evidence" value="ECO:0007669"/>
    <property type="project" value="TreeGrafter"/>
</dbReference>
<dbReference type="FunFam" id="3.90.1860.10:FF:000008">
    <property type="entry name" value="RNA-splicing ligase RtcB"/>
    <property type="match status" value="1"/>
</dbReference>
<dbReference type="RefSeq" id="WP_146564356.1">
    <property type="nucleotide sequence ID" value="NZ_SIHJ01000001.1"/>
</dbReference>
<dbReference type="InterPro" id="IPR036025">
    <property type="entry name" value="RtcB-like_sf"/>
</dbReference>
<evidence type="ECO:0000313" key="13">
    <source>
        <dbReference type="Proteomes" id="UP000316714"/>
    </source>
</evidence>
<comment type="catalytic activity">
    <reaction evidence="7">
        <text>a 3'-end 3'-phospho-ribonucleotide-RNA + a 5'-end dephospho-ribonucleoside-RNA + GTP = a ribonucleotidyl-ribonucleotide-RNA + GMP + diphosphate</text>
        <dbReference type="Rhea" id="RHEA:68076"/>
        <dbReference type="Rhea" id="RHEA-COMP:10463"/>
        <dbReference type="Rhea" id="RHEA-COMP:13936"/>
        <dbReference type="Rhea" id="RHEA-COMP:17355"/>
        <dbReference type="ChEBI" id="CHEBI:33019"/>
        <dbReference type="ChEBI" id="CHEBI:37565"/>
        <dbReference type="ChEBI" id="CHEBI:58115"/>
        <dbReference type="ChEBI" id="CHEBI:83062"/>
        <dbReference type="ChEBI" id="CHEBI:138284"/>
        <dbReference type="ChEBI" id="CHEBI:173118"/>
        <dbReference type="EC" id="6.5.1.8"/>
    </reaction>
</comment>
<keyword evidence="3 9" id="KW-0547">Nucleotide-binding</keyword>
<protein>
    <recommendedName>
        <fullName evidence="11">tRNA-splicing ligase RtcB</fullName>
        <ecNumber evidence="11">6.5.1.-</ecNumber>
    </recommendedName>
</protein>
<dbReference type="EC" id="6.5.1.-" evidence="11"/>
<feature type="binding site" evidence="9">
    <location>
        <position position="402"/>
    </location>
    <ligand>
        <name>GMP</name>
        <dbReference type="ChEBI" id="CHEBI:58115"/>
    </ligand>
</feature>
<dbReference type="Proteomes" id="UP000316714">
    <property type="component" value="Unassembled WGS sequence"/>
</dbReference>
<keyword evidence="1 11" id="KW-0436">Ligase</keyword>
<dbReference type="GO" id="GO:0170057">
    <property type="term" value="F:RNA ligase (GTP) activity"/>
    <property type="evidence" value="ECO:0007669"/>
    <property type="project" value="UniProtKB-EC"/>
</dbReference>
<dbReference type="EMBL" id="SIHJ01000001">
    <property type="protein sequence ID" value="TWT36997.1"/>
    <property type="molecule type" value="Genomic_DNA"/>
</dbReference>
<feature type="binding site" evidence="9">
    <location>
        <position position="494"/>
    </location>
    <ligand>
        <name>GMP</name>
        <dbReference type="ChEBI" id="CHEBI:58115"/>
    </ligand>
</feature>
<evidence type="ECO:0000256" key="5">
    <source>
        <dbReference type="ARBA" id="ARBA00023134"/>
    </source>
</evidence>
<keyword evidence="6 10" id="KW-0464">Manganese</keyword>
<dbReference type="GO" id="GO:0042245">
    <property type="term" value="P:RNA repair"/>
    <property type="evidence" value="ECO:0007669"/>
    <property type="project" value="UniProtKB-KW"/>
</dbReference>
<evidence type="ECO:0000256" key="10">
    <source>
        <dbReference type="PIRSR" id="PIRSR601233-3"/>
    </source>
</evidence>
<feature type="binding site" evidence="9">
    <location>
        <begin position="420"/>
        <end position="423"/>
    </location>
    <ligand>
        <name>GMP</name>
        <dbReference type="ChEBI" id="CHEBI:58115"/>
    </ligand>
</feature>
<keyword evidence="2 10" id="KW-0479">Metal-binding</keyword>
<dbReference type="AlphaFoldDB" id="A0A5C5VGC7"/>
<feature type="binding site" evidence="9">
    <location>
        <begin position="349"/>
        <end position="350"/>
    </location>
    <ligand>
        <name>GMP</name>
        <dbReference type="ChEBI" id="CHEBI:58115"/>
    </ligand>
</feature>
<feature type="binding site" evidence="10">
    <location>
        <position position="223"/>
    </location>
    <ligand>
        <name>Mn(2+)</name>
        <dbReference type="ChEBI" id="CHEBI:29035"/>
        <label>1</label>
    </ligand>
</feature>
<feature type="binding site" evidence="10">
    <location>
        <position position="97"/>
    </location>
    <ligand>
        <name>Mn(2+)</name>
        <dbReference type="ChEBI" id="CHEBI:29035"/>
        <label>1</label>
    </ligand>
</feature>
<evidence type="ECO:0000256" key="4">
    <source>
        <dbReference type="ARBA" id="ARBA00022800"/>
    </source>
</evidence>
<sequence>MSSQTIETKPNNGIIADGEATAILPTGGKHKPITVIGTEAIRGTFDELCLQQAINSRTAPGVTDLVLNPDAHCGYGAPVGCVMVSPTHVYPGPVGVDIKCSMSLLQTSLPADAVIDKPTRRALINAICERTPTGAGRGQRNAPKSRRVDEALGRRVLVEGASRGVCEALGIPPEWAERCEDSAHVGHDDSTASLALRLEKLMPQMHNFAGKVTQLGSYGGGNHFGECEVVEFGEDDRSRRVADAFGLIDGGVAFLSHCGSRGIGHQLATGQFKALQQKFDRWDIPLPGQDRELVYAPLGTPEADAYLDDMALGANFATVNHLLINALVLEAFQEVIPGVTGRLVYFISHNIARKEIVDSRPAWVHRKGATRAMPAGHHALAGTPFAETGHPILLPGNPQAGSAVMVADPGAELSCYSVNHGAGRQLGRKAAKRALDQREVDASFDAADILSNCRQYPIDEAPAAYKDFDEVLRSVKAAGLASEVARLKARFVIKDGDKADD</sequence>
<feature type="binding site" evidence="10">
    <location>
        <position position="349"/>
    </location>
    <ligand>
        <name>Mn(2+)</name>
        <dbReference type="ChEBI" id="CHEBI:29035"/>
        <label>2</label>
    </ligand>
</feature>
<evidence type="ECO:0000256" key="11">
    <source>
        <dbReference type="RuleBase" id="RU371113"/>
    </source>
</evidence>
<evidence type="ECO:0000256" key="1">
    <source>
        <dbReference type="ARBA" id="ARBA00022598"/>
    </source>
</evidence>
<dbReference type="GO" id="GO:0006396">
    <property type="term" value="P:RNA processing"/>
    <property type="evidence" value="ECO:0007669"/>
    <property type="project" value="InterPro"/>
</dbReference>
<comment type="subunit">
    <text evidence="11">Monomer.</text>
</comment>
<feature type="active site" description="GMP-histidine intermediate" evidence="8">
    <location>
        <position position="420"/>
    </location>
</feature>
<accession>A0A5C5VGC7</accession>
<dbReference type="OrthoDB" id="9802323at2"/>
<organism evidence="12 13">
    <name type="scientific">Posidoniimonas corsicana</name>
    <dbReference type="NCBI Taxonomy" id="1938618"/>
    <lineage>
        <taxon>Bacteria</taxon>
        <taxon>Pseudomonadati</taxon>
        <taxon>Planctomycetota</taxon>
        <taxon>Planctomycetia</taxon>
        <taxon>Pirellulales</taxon>
        <taxon>Lacipirellulaceae</taxon>
        <taxon>Posidoniimonas</taxon>
    </lineage>
</organism>
<dbReference type="GO" id="GO:0005525">
    <property type="term" value="F:GTP binding"/>
    <property type="evidence" value="ECO:0007669"/>
    <property type="project" value="UniProtKB-KW"/>
</dbReference>
<dbReference type="GO" id="GO:0046872">
    <property type="term" value="F:metal ion binding"/>
    <property type="evidence" value="ECO:0007669"/>
    <property type="project" value="UniProtKB-UniRule"/>
</dbReference>
<feature type="binding site" evidence="9">
    <location>
        <begin position="222"/>
        <end position="226"/>
    </location>
    <ligand>
        <name>GMP</name>
        <dbReference type="ChEBI" id="CHEBI:58115"/>
    </ligand>
</feature>
<dbReference type="PANTHER" id="PTHR11118">
    <property type="entry name" value="RNA-SPLICING LIGASE RTCB HOMOLOG"/>
    <property type="match status" value="1"/>
</dbReference>